<dbReference type="SUPFAM" id="SSF56672">
    <property type="entry name" value="DNA/RNA polymerases"/>
    <property type="match status" value="1"/>
</dbReference>
<dbReference type="AlphaFoldDB" id="A0ABD2Z3J0"/>
<keyword evidence="3" id="KW-0540">Nuclease</keyword>
<evidence type="ECO:0000256" key="5">
    <source>
        <dbReference type="ARBA" id="ARBA00022801"/>
    </source>
</evidence>
<keyword evidence="1" id="KW-0808">Transferase</keyword>
<sequence>MAVSKWKHYLIGYHFIIKIDHYSLKFLMEQKLNTTLQQKRLTKLLGYDYEIQFKKGIDNGVPDGLSRWVEATKEDFLCEITYVQPQWLLEVIQSYEGDEDFQKLIAAQLIHSGNSIDYSYEGGILKYKGKIMIGDMGGVRNKILHNLHNSAIRGYSS</sequence>
<evidence type="ECO:0000313" key="9">
    <source>
        <dbReference type="Proteomes" id="UP001630127"/>
    </source>
</evidence>
<dbReference type="EMBL" id="JBJUIK010000011">
    <property type="protein sequence ID" value="KAL3513664.1"/>
    <property type="molecule type" value="Genomic_DNA"/>
</dbReference>
<dbReference type="Proteomes" id="UP001630127">
    <property type="component" value="Unassembled WGS sequence"/>
</dbReference>
<proteinExistence type="predicted"/>
<keyword evidence="2" id="KW-0548">Nucleotidyltransferase</keyword>
<dbReference type="GO" id="GO:0003964">
    <property type="term" value="F:RNA-directed DNA polymerase activity"/>
    <property type="evidence" value="ECO:0007669"/>
    <property type="project" value="UniProtKB-KW"/>
</dbReference>
<evidence type="ECO:0000259" key="7">
    <source>
        <dbReference type="Pfam" id="PF17917"/>
    </source>
</evidence>
<keyword evidence="5" id="KW-0378">Hydrolase</keyword>
<feature type="domain" description="Reverse transcriptase RNase H-like" evidence="7">
    <location>
        <begin position="2"/>
        <end position="45"/>
    </location>
</feature>
<evidence type="ECO:0000256" key="4">
    <source>
        <dbReference type="ARBA" id="ARBA00022759"/>
    </source>
</evidence>
<keyword evidence="4" id="KW-0255">Endonuclease</keyword>
<dbReference type="GO" id="GO:0004519">
    <property type="term" value="F:endonuclease activity"/>
    <property type="evidence" value="ECO:0007669"/>
    <property type="project" value="UniProtKB-KW"/>
</dbReference>
<protein>
    <recommendedName>
        <fullName evidence="7">Reverse transcriptase RNase H-like domain-containing protein</fullName>
    </recommendedName>
</protein>
<evidence type="ECO:0000256" key="1">
    <source>
        <dbReference type="ARBA" id="ARBA00022679"/>
    </source>
</evidence>
<gene>
    <name evidence="8" type="ORF">ACH5RR_026381</name>
</gene>
<name>A0ABD2Z3J0_9GENT</name>
<evidence type="ECO:0000256" key="3">
    <source>
        <dbReference type="ARBA" id="ARBA00022722"/>
    </source>
</evidence>
<dbReference type="InterPro" id="IPR041373">
    <property type="entry name" value="RT_RNaseH"/>
</dbReference>
<evidence type="ECO:0000256" key="2">
    <source>
        <dbReference type="ARBA" id="ARBA00022695"/>
    </source>
</evidence>
<keyword evidence="9" id="KW-1185">Reference proteome</keyword>
<dbReference type="GO" id="GO:0016787">
    <property type="term" value="F:hydrolase activity"/>
    <property type="evidence" value="ECO:0007669"/>
    <property type="project" value="UniProtKB-KW"/>
</dbReference>
<evidence type="ECO:0000313" key="8">
    <source>
        <dbReference type="EMBL" id="KAL3513664.1"/>
    </source>
</evidence>
<comment type="caution">
    <text evidence="8">The sequence shown here is derived from an EMBL/GenBank/DDBJ whole genome shotgun (WGS) entry which is preliminary data.</text>
</comment>
<evidence type="ECO:0000256" key="6">
    <source>
        <dbReference type="ARBA" id="ARBA00022918"/>
    </source>
</evidence>
<accession>A0ABD2Z3J0</accession>
<reference evidence="8 9" key="1">
    <citation type="submission" date="2024-11" db="EMBL/GenBank/DDBJ databases">
        <title>A near-complete genome assembly of Cinchona calisaya.</title>
        <authorList>
            <person name="Lian D.C."/>
            <person name="Zhao X.W."/>
            <person name="Wei L."/>
        </authorList>
    </citation>
    <scope>NUCLEOTIDE SEQUENCE [LARGE SCALE GENOMIC DNA]</scope>
    <source>
        <tissue evidence="8">Nenye</tissue>
    </source>
</reference>
<keyword evidence="6" id="KW-0695">RNA-directed DNA polymerase</keyword>
<organism evidence="8 9">
    <name type="scientific">Cinchona calisaya</name>
    <dbReference type="NCBI Taxonomy" id="153742"/>
    <lineage>
        <taxon>Eukaryota</taxon>
        <taxon>Viridiplantae</taxon>
        <taxon>Streptophyta</taxon>
        <taxon>Embryophyta</taxon>
        <taxon>Tracheophyta</taxon>
        <taxon>Spermatophyta</taxon>
        <taxon>Magnoliopsida</taxon>
        <taxon>eudicotyledons</taxon>
        <taxon>Gunneridae</taxon>
        <taxon>Pentapetalae</taxon>
        <taxon>asterids</taxon>
        <taxon>lamiids</taxon>
        <taxon>Gentianales</taxon>
        <taxon>Rubiaceae</taxon>
        <taxon>Cinchonoideae</taxon>
        <taxon>Cinchoneae</taxon>
        <taxon>Cinchona</taxon>
    </lineage>
</organism>
<dbReference type="Pfam" id="PF17917">
    <property type="entry name" value="RT_RNaseH"/>
    <property type="match status" value="1"/>
</dbReference>
<dbReference type="InterPro" id="IPR043502">
    <property type="entry name" value="DNA/RNA_pol_sf"/>
</dbReference>